<comment type="catalytic activity">
    <reaction evidence="1">
        <text>ATP + protein L-histidine = ADP + protein N-phospho-L-histidine.</text>
        <dbReference type="EC" id="2.7.13.3"/>
    </reaction>
</comment>
<dbReference type="PANTHER" id="PTHR44936">
    <property type="entry name" value="SENSOR PROTEIN CREC"/>
    <property type="match status" value="1"/>
</dbReference>
<name>A0A516Q067_9ACTN</name>
<dbReference type="Gene3D" id="1.10.287.130">
    <property type="match status" value="1"/>
</dbReference>
<keyword evidence="8" id="KW-0808">Transferase</keyword>
<evidence type="ECO:0000256" key="21">
    <source>
        <dbReference type="ARBA" id="ARBA00040454"/>
    </source>
</evidence>
<feature type="region of interest" description="Disordered" evidence="23">
    <location>
        <begin position="427"/>
        <end position="448"/>
    </location>
</feature>
<evidence type="ECO:0000256" key="14">
    <source>
        <dbReference type="ARBA" id="ARBA00022842"/>
    </source>
</evidence>
<dbReference type="RefSeq" id="WP_143986776.1">
    <property type="nucleotide sequence ID" value="NZ_CP041692.1"/>
</dbReference>
<dbReference type="InterPro" id="IPR003661">
    <property type="entry name" value="HisK_dim/P_dom"/>
</dbReference>
<dbReference type="PROSITE" id="PS50885">
    <property type="entry name" value="HAMP"/>
    <property type="match status" value="1"/>
</dbReference>
<dbReference type="SMART" id="SM00388">
    <property type="entry name" value="HisKA"/>
    <property type="match status" value="1"/>
</dbReference>
<evidence type="ECO:0000256" key="18">
    <source>
        <dbReference type="ARBA" id="ARBA00023016"/>
    </source>
</evidence>
<evidence type="ECO:0000256" key="12">
    <source>
        <dbReference type="ARBA" id="ARBA00022801"/>
    </source>
</evidence>
<dbReference type="EC" id="2.7.13.3" evidence="5"/>
<dbReference type="SMART" id="SM00387">
    <property type="entry name" value="HATPase_c"/>
    <property type="match status" value="1"/>
</dbReference>
<evidence type="ECO:0000313" key="27">
    <source>
        <dbReference type="EMBL" id="QDP96814.1"/>
    </source>
</evidence>
<feature type="transmembrane region" description="Helical" evidence="24">
    <location>
        <begin position="12"/>
        <end position="36"/>
    </location>
</feature>
<accession>A0A516Q067</accession>
<evidence type="ECO:0000256" key="13">
    <source>
        <dbReference type="ARBA" id="ARBA00022840"/>
    </source>
</evidence>
<dbReference type="PROSITE" id="PS50109">
    <property type="entry name" value="HIS_KIN"/>
    <property type="match status" value="1"/>
</dbReference>
<keyword evidence="10" id="KW-0547">Nucleotide-binding</keyword>
<dbReference type="SMART" id="SM00304">
    <property type="entry name" value="HAMP"/>
    <property type="match status" value="1"/>
</dbReference>
<evidence type="ECO:0000256" key="4">
    <source>
        <dbReference type="ARBA" id="ARBA00004651"/>
    </source>
</evidence>
<dbReference type="CDD" id="cd00082">
    <property type="entry name" value="HisKA"/>
    <property type="match status" value="1"/>
</dbReference>
<evidence type="ECO:0000256" key="11">
    <source>
        <dbReference type="ARBA" id="ARBA00022777"/>
    </source>
</evidence>
<dbReference type="InterPro" id="IPR005467">
    <property type="entry name" value="His_kinase_dom"/>
</dbReference>
<dbReference type="InterPro" id="IPR003594">
    <property type="entry name" value="HATPase_dom"/>
</dbReference>
<reference evidence="27 28" key="1">
    <citation type="submission" date="2019-07" db="EMBL/GenBank/DDBJ databases">
        <title>Microlunatus dokdonensis sp. nov. isolated from the rhizospheric soil of the wild plant Elymus tsukushiensis.</title>
        <authorList>
            <person name="Ghim S.-Y."/>
            <person name="Hwang Y.-J."/>
            <person name="Son J.-S."/>
            <person name="Shin J.-H."/>
        </authorList>
    </citation>
    <scope>NUCLEOTIDE SEQUENCE [LARGE SCALE GENOMIC DNA]</scope>
    <source>
        <strain evidence="27 28">KUDC0627</strain>
    </source>
</reference>
<evidence type="ECO:0000256" key="15">
    <source>
        <dbReference type="ARBA" id="ARBA00022912"/>
    </source>
</evidence>
<dbReference type="EMBL" id="CP041692">
    <property type="protein sequence ID" value="QDP96814.1"/>
    <property type="molecule type" value="Genomic_DNA"/>
</dbReference>
<dbReference type="Pfam" id="PF02518">
    <property type="entry name" value="HATPase_c"/>
    <property type="match status" value="1"/>
</dbReference>
<dbReference type="InterPro" id="IPR003660">
    <property type="entry name" value="HAMP_dom"/>
</dbReference>
<evidence type="ECO:0000256" key="9">
    <source>
        <dbReference type="ARBA" id="ARBA00022692"/>
    </source>
</evidence>
<keyword evidence="6" id="KW-1003">Cell membrane</keyword>
<keyword evidence="18" id="KW-0346">Stress response</keyword>
<keyword evidence="17" id="KW-0902">Two-component regulatory system</keyword>
<evidence type="ECO:0000259" key="26">
    <source>
        <dbReference type="PROSITE" id="PS50885"/>
    </source>
</evidence>
<evidence type="ECO:0000256" key="7">
    <source>
        <dbReference type="ARBA" id="ARBA00022553"/>
    </source>
</evidence>
<dbReference type="SUPFAM" id="SSF55874">
    <property type="entry name" value="ATPase domain of HSP90 chaperone/DNA topoisomerase II/histidine kinase"/>
    <property type="match status" value="1"/>
</dbReference>
<evidence type="ECO:0000256" key="6">
    <source>
        <dbReference type="ARBA" id="ARBA00022475"/>
    </source>
</evidence>
<dbReference type="Gene3D" id="6.10.340.10">
    <property type="match status" value="1"/>
</dbReference>
<dbReference type="OrthoDB" id="9813151at2"/>
<feature type="compositionally biased region" description="Polar residues" evidence="23">
    <location>
        <begin position="376"/>
        <end position="385"/>
    </location>
</feature>
<dbReference type="SUPFAM" id="SSF47384">
    <property type="entry name" value="Homodimeric domain of signal transducing histidine kinase"/>
    <property type="match status" value="1"/>
</dbReference>
<comment type="cofactor">
    <cofactor evidence="2">
        <name>Mn(2+)</name>
        <dbReference type="ChEBI" id="CHEBI:29035"/>
    </cofactor>
</comment>
<sequence length="448" mass="46799">MIKMPHPGLRVRIAATIACIVVAAVAILTLTVHFLVVQNRINQQRDAADANLVAAMGIYRSTGLRAFDSQLNDPQVPAGLRNALTTDGSHGTNVSGRGTRDLWAAGRVGDDLISIHTTFQAVDASVAAVDRALLFAGIGTAVAATIGGALTANSLSRRLRLAARTARDIAATAGSPRVAGQPETAERTLRAAVGAGEDEVGDLADAVDAMAARLAARLRAEQRFTADVAHDLRTPLTGLVTAATLLDDSRPAQMVRNRVDALTELVEELLEVARLDSGVETAQLAYAQIPQIVHRAVQRGVAKGEFTADAVVVCSDDSAVAVLTDPRRLERVLSNLIRNALQHGQPPVRIEATGDRIVVTDQGRGFSPEFLATGPQRFQRSSASRGQQRGTGGHGLGLIIALGQTAVLGGRLHFDNAPEGGARVTIDLPGAPPGRALQPDPSAAGIGE</sequence>
<evidence type="ECO:0000256" key="23">
    <source>
        <dbReference type="SAM" id="MobiDB-lite"/>
    </source>
</evidence>
<evidence type="ECO:0000259" key="25">
    <source>
        <dbReference type="PROSITE" id="PS50109"/>
    </source>
</evidence>
<keyword evidence="9 24" id="KW-0812">Transmembrane</keyword>
<dbReference type="InterPro" id="IPR004358">
    <property type="entry name" value="Sig_transdc_His_kin-like_C"/>
</dbReference>
<dbReference type="KEGG" id="mik:FOE78_13650"/>
<dbReference type="Pfam" id="PF00672">
    <property type="entry name" value="HAMP"/>
    <property type="match status" value="1"/>
</dbReference>
<dbReference type="Gene3D" id="3.30.565.10">
    <property type="entry name" value="Histidine kinase-like ATPase, C-terminal domain"/>
    <property type="match status" value="1"/>
</dbReference>
<evidence type="ECO:0000256" key="8">
    <source>
        <dbReference type="ARBA" id="ARBA00022679"/>
    </source>
</evidence>
<keyword evidence="13" id="KW-0067">ATP-binding</keyword>
<evidence type="ECO:0000256" key="16">
    <source>
        <dbReference type="ARBA" id="ARBA00022989"/>
    </source>
</evidence>
<feature type="region of interest" description="Disordered" evidence="23">
    <location>
        <begin position="370"/>
        <end position="391"/>
    </location>
</feature>
<keyword evidence="12" id="KW-0378">Hydrolase</keyword>
<evidence type="ECO:0000256" key="5">
    <source>
        <dbReference type="ARBA" id="ARBA00012438"/>
    </source>
</evidence>
<dbReference type="Pfam" id="PF00512">
    <property type="entry name" value="HisKA"/>
    <property type="match status" value="1"/>
</dbReference>
<dbReference type="GO" id="GO:0005524">
    <property type="term" value="F:ATP binding"/>
    <property type="evidence" value="ECO:0007669"/>
    <property type="project" value="UniProtKB-KW"/>
</dbReference>
<evidence type="ECO:0000313" key="28">
    <source>
        <dbReference type="Proteomes" id="UP000319263"/>
    </source>
</evidence>
<evidence type="ECO:0000256" key="10">
    <source>
        <dbReference type="ARBA" id="ARBA00022741"/>
    </source>
</evidence>
<organism evidence="27 28">
    <name type="scientific">Microlunatus elymi</name>
    <dbReference type="NCBI Taxonomy" id="2596828"/>
    <lineage>
        <taxon>Bacteria</taxon>
        <taxon>Bacillati</taxon>
        <taxon>Actinomycetota</taxon>
        <taxon>Actinomycetes</taxon>
        <taxon>Propionibacteriales</taxon>
        <taxon>Propionibacteriaceae</taxon>
        <taxon>Microlunatus</taxon>
    </lineage>
</organism>
<dbReference type="GO" id="GO:0004721">
    <property type="term" value="F:phosphoprotein phosphatase activity"/>
    <property type="evidence" value="ECO:0007669"/>
    <property type="project" value="UniProtKB-KW"/>
</dbReference>
<dbReference type="InterPro" id="IPR036097">
    <property type="entry name" value="HisK_dim/P_sf"/>
</dbReference>
<keyword evidence="28" id="KW-1185">Reference proteome</keyword>
<dbReference type="CDD" id="cd00075">
    <property type="entry name" value="HATPase"/>
    <property type="match status" value="1"/>
</dbReference>
<feature type="domain" description="HAMP" evidence="26">
    <location>
        <begin position="153"/>
        <end position="219"/>
    </location>
</feature>
<keyword evidence="7" id="KW-0597">Phosphoprotein</keyword>
<evidence type="ECO:0000256" key="17">
    <source>
        <dbReference type="ARBA" id="ARBA00023012"/>
    </source>
</evidence>
<keyword evidence="19" id="KW-0843">Virulence</keyword>
<gene>
    <name evidence="27" type="ORF">FOE78_13650</name>
</gene>
<dbReference type="InterPro" id="IPR050980">
    <property type="entry name" value="2C_sensor_his_kinase"/>
</dbReference>
<evidence type="ECO:0000256" key="2">
    <source>
        <dbReference type="ARBA" id="ARBA00001936"/>
    </source>
</evidence>
<comment type="subcellular location">
    <subcellularLocation>
        <location evidence="4">Cell membrane</location>
        <topology evidence="4">Multi-pass membrane protein</topology>
    </subcellularLocation>
</comment>
<protein>
    <recommendedName>
        <fullName evidence="21">Signal transduction histidine-protein kinase/phosphatase MprB</fullName>
        <ecNumber evidence="5">2.7.13.3</ecNumber>
    </recommendedName>
    <alternativeName>
        <fullName evidence="22">Mycobacterial persistence regulator B</fullName>
    </alternativeName>
</protein>
<keyword evidence="24" id="KW-0472">Membrane</keyword>
<evidence type="ECO:0000256" key="3">
    <source>
        <dbReference type="ARBA" id="ARBA00001946"/>
    </source>
</evidence>
<feature type="domain" description="Histidine kinase" evidence="25">
    <location>
        <begin position="227"/>
        <end position="432"/>
    </location>
</feature>
<keyword evidence="15" id="KW-0904">Protein phosphatase</keyword>
<keyword evidence="14" id="KW-0460">Magnesium</keyword>
<comment type="cofactor">
    <cofactor evidence="3">
        <name>Mg(2+)</name>
        <dbReference type="ChEBI" id="CHEBI:18420"/>
    </cofactor>
</comment>
<dbReference type="AlphaFoldDB" id="A0A516Q067"/>
<dbReference type="GO" id="GO:0005886">
    <property type="term" value="C:plasma membrane"/>
    <property type="evidence" value="ECO:0007669"/>
    <property type="project" value="UniProtKB-SubCell"/>
</dbReference>
<proteinExistence type="predicted"/>
<dbReference type="GO" id="GO:0000155">
    <property type="term" value="F:phosphorelay sensor kinase activity"/>
    <property type="evidence" value="ECO:0007669"/>
    <property type="project" value="InterPro"/>
</dbReference>
<dbReference type="PANTHER" id="PTHR44936:SF9">
    <property type="entry name" value="SENSOR PROTEIN CREC"/>
    <property type="match status" value="1"/>
</dbReference>
<dbReference type="PRINTS" id="PR00344">
    <property type="entry name" value="BCTRLSENSOR"/>
</dbReference>
<keyword evidence="16 24" id="KW-1133">Transmembrane helix</keyword>
<evidence type="ECO:0000256" key="20">
    <source>
        <dbReference type="ARBA" id="ARBA00023211"/>
    </source>
</evidence>
<evidence type="ECO:0000256" key="22">
    <source>
        <dbReference type="ARBA" id="ARBA00041776"/>
    </source>
</evidence>
<keyword evidence="11 27" id="KW-0418">Kinase</keyword>
<dbReference type="InterPro" id="IPR036890">
    <property type="entry name" value="HATPase_C_sf"/>
</dbReference>
<evidence type="ECO:0000256" key="1">
    <source>
        <dbReference type="ARBA" id="ARBA00000085"/>
    </source>
</evidence>
<evidence type="ECO:0000256" key="19">
    <source>
        <dbReference type="ARBA" id="ARBA00023026"/>
    </source>
</evidence>
<keyword evidence="20" id="KW-0464">Manganese</keyword>
<evidence type="ECO:0000256" key="24">
    <source>
        <dbReference type="SAM" id="Phobius"/>
    </source>
</evidence>
<dbReference type="Proteomes" id="UP000319263">
    <property type="component" value="Chromosome"/>
</dbReference>